<evidence type="ECO:0000256" key="8">
    <source>
        <dbReference type="SAM" id="Phobius"/>
    </source>
</evidence>
<keyword evidence="7" id="KW-0460">Magnesium</keyword>
<evidence type="ECO:0000256" key="1">
    <source>
        <dbReference type="ARBA" id="ARBA00004651"/>
    </source>
</evidence>
<dbReference type="GO" id="GO:0071555">
    <property type="term" value="P:cell wall organization"/>
    <property type="evidence" value="ECO:0007669"/>
    <property type="project" value="TreeGrafter"/>
</dbReference>
<dbReference type="InterPro" id="IPR000715">
    <property type="entry name" value="Glycosyl_transferase_4"/>
</dbReference>
<dbReference type="EMBL" id="CADCUR010000085">
    <property type="protein sequence ID" value="CAA9391691.1"/>
    <property type="molecule type" value="Genomic_DNA"/>
</dbReference>
<evidence type="ECO:0000256" key="4">
    <source>
        <dbReference type="ARBA" id="ARBA00022692"/>
    </source>
</evidence>
<dbReference type="PANTHER" id="PTHR22926:SF3">
    <property type="entry name" value="UNDECAPRENYL-PHOSPHATE ALPHA-N-ACETYLGLUCOSAMINYL 1-PHOSPHATE TRANSFERASE"/>
    <property type="match status" value="1"/>
</dbReference>
<feature type="transmembrane region" description="Helical" evidence="8">
    <location>
        <begin position="320"/>
        <end position="340"/>
    </location>
</feature>
<feature type="transmembrane region" description="Helical" evidence="8">
    <location>
        <begin position="209"/>
        <end position="229"/>
    </location>
</feature>
<organism evidence="9">
    <name type="scientific">uncultured Pyrinomonadaceae bacterium</name>
    <dbReference type="NCBI Taxonomy" id="2283094"/>
    <lineage>
        <taxon>Bacteria</taxon>
        <taxon>Pseudomonadati</taxon>
        <taxon>Acidobacteriota</taxon>
        <taxon>Blastocatellia</taxon>
        <taxon>Blastocatellales</taxon>
        <taxon>Pyrinomonadaceae</taxon>
        <taxon>environmental samples</taxon>
    </lineage>
</organism>
<dbReference type="GO" id="GO:0044038">
    <property type="term" value="P:cell wall macromolecule biosynthetic process"/>
    <property type="evidence" value="ECO:0007669"/>
    <property type="project" value="TreeGrafter"/>
</dbReference>
<protein>
    <submittedName>
        <fullName evidence="9">Undecaprenyl-phosphate alpha-N-acetylglucosaminyl 1-phosphate transferase</fullName>
        <ecNumber evidence="9">2.7.8.33</ecNumber>
    </submittedName>
</protein>
<dbReference type="Pfam" id="PF00953">
    <property type="entry name" value="Glycos_transf_4"/>
    <property type="match status" value="1"/>
</dbReference>
<dbReference type="GO" id="GO:0036380">
    <property type="term" value="F:UDP-N-acetylglucosamine-undecaprenyl-phosphate N-acetylglucosaminephosphotransferase activity"/>
    <property type="evidence" value="ECO:0007669"/>
    <property type="project" value="UniProtKB-EC"/>
</dbReference>
<keyword evidence="3 9" id="KW-0808">Transferase</keyword>
<keyword evidence="5 8" id="KW-1133">Transmembrane helix</keyword>
<dbReference type="AlphaFoldDB" id="A0A6J4NLC9"/>
<dbReference type="EC" id="2.7.8.33" evidence="9"/>
<name>A0A6J4NLC9_9BACT</name>
<evidence type="ECO:0000256" key="3">
    <source>
        <dbReference type="ARBA" id="ARBA00022679"/>
    </source>
</evidence>
<evidence type="ECO:0000256" key="6">
    <source>
        <dbReference type="ARBA" id="ARBA00023136"/>
    </source>
</evidence>
<feature type="transmembrane region" description="Helical" evidence="8">
    <location>
        <begin position="72"/>
        <end position="89"/>
    </location>
</feature>
<keyword evidence="4 8" id="KW-0812">Transmembrane</keyword>
<accession>A0A6J4NLC9</accession>
<feature type="transmembrane region" description="Helical" evidence="8">
    <location>
        <begin position="127"/>
        <end position="146"/>
    </location>
</feature>
<feature type="transmembrane region" description="Helical" evidence="8">
    <location>
        <begin position="6"/>
        <end position="25"/>
    </location>
</feature>
<dbReference type="GO" id="GO:0009103">
    <property type="term" value="P:lipopolysaccharide biosynthetic process"/>
    <property type="evidence" value="ECO:0007669"/>
    <property type="project" value="TreeGrafter"/>
</dbReference>
<evidence type="ECO:0000256" key="7">
    <source>
        <dbReference type="PIRSR" id="PIRSR600715-1"/>
    </source>
</evidence>
<evidence type="ECO:0000256" key="5">
    <source>
        <dbReference type="ARBA" id="ARBA00022989"/>
    </source>
</evidence>
<gene>
    <name evidence="9" type="ORF">AVDCRST_MAG74-1022</name>
</gene>
<feature type="transmembrane region" description="Helical" evidence="8">
    <location>
        <begin position="46"/>
        <end position="66"/>
    </location>
</feature>
<feature type="binding site" evidence="7">
    <location>
        <position position="211"/>
    </location>
    <ligand>
        <name>Mg(2+)</name>
        <dbReference type="ChEBI" id="CHEBI:18420"/>
    </ligand>
</feature>
<dbReference type="GO" id="GO:0046872">
    <property type="term" value="F:metal ion binding"/>
    <property type="evidence" value="ECO:0007669"/>
    <property type="project" value="UniProtKB-KW"/>
</dbReference>
<reference evidence="9" key="1">
    <citation type="submission" date="2020-02" db="EMBL/GenBank/DDBJ databases">
        <authorList>
            <person name="Meier V. D."/>
        </authorList>
    </citation>
    <scope>NUCLEOTIDE SEQUENCE</scope>
    <source>
        <strain evidence="9">AVDCRST_MAG74</strain>
    </source>
</reference>
<feature type="transmembrane region" description="Helical" evidence="8">
    <location>
        <begin position="96"/>
        <end position="115"/>
    </location>
</feature>
<proteinExistence type="predicted"/>
<evidence type="ECO:0000256" key="2">
    <source>
        <dbReference type="ARBA" id="ARBA00022475"/>
    </source>
</evidence>
<sequence length="345" mass="38673">MFKFFLFPTIFLLSYCGVEWFRRWSLRRKLFDVPNERSSHTMPTPLGGGLIIVLISLAAYTLHAVFIAENFAWAYVLGAILIALVSWLDDLYTVSIVWRFSVHAFAAILVIKYIGYFDETYIPFLQAMSQGKIVGAAITFLWLVWMTNAYNFMDGIDGIAAAQAVTAGIGWLLVGNLLGSTSAEFYSGVLAFSCLGFLMQNWQPARIFMGDVGSAFLGFSFAALPLLAGKEMSAALENRRFLPFAAVALVWLFVFDTIYTFFRRAANGEKVWEAHRGHLYQKFVAAGFSHRLTAGLYGLISVLTVLATILWISWRGAWQPLLIFLLGFQSVSLLIVLSIVQKKKR</sequence>
<keyword evidence="2" id="KW-1003">Cell membrane</keyword>
<feature type="transmembrane region" description="Helical" evidence="8">
    <location>
        <begin position="241"/>
        <end position="262"/>
    </location>
</feature>
<dbReference type="CDD" id="cd06854">
    <property type="entry name" value="GT_WbpL_WbcO_like"/>
    <property type="match status" value="1"/>
</dbReference>
<evidence type="ECO:0000313" key="9">
    <source>
        <dbReference type="EMBL" id="CAA9391691.1"/>
    </source>
</evidence>
<comment type="subcellular location">
    <subcellularLocation>
        <location evidence="1">Cell membrane</location>
        <topology evidence="1">Multi-pass membrane protein</topology>
    </subcellularLocation>
</comment>
<comment type="cofactor">
    <cofactor evidence="7">
        <name>Mg(2+)</name>
        <dbReference type="ChEBI" id="CHEBI:18420"/>
    </cofactor>
</comment>
<dbReference type="PANTHER" id="PTHR22926">
    <property type="entry name" value="PHOSPHO-N-ACETYLMURAMOYL-PENTAPEPTIDE-TRANSFERASE"/>
    <property type="match status" value="1"/>
</dbReference>
<feature type="transmembrane region" description="Helical" evidence="8">
    <location>
        <begin position="292"/>
        <end position="314"/>
    </location>
</feature>
<dbReference type="GO" id="GO:0005886">
    <property type="term" value="C:plasma membrane"/>
    <property type="evidence" value="ECO:0007669"/>
    <property type="project" value="UniProtKB-SubCell"/>
</dbReference>
<keyword evidence="7" id="KW-0479">Metal-binding</keyword>
<keyword evidence="6 8" id="KW-0472">Membrane</keyword>
<feature type="binding site" evidence="7">
    <location>
        <position position="151"/>
    </location>
    <ligand>
        <name>Mg(2+)</name>
        <dbReference type="ChEBI" id="CHEBI:18420"/>
    </ligand>
</feature>